<dbReference type="Proteomes" id="UP000422108">
    <property type="component" value="Chromosome"/>
</dbReference>
<evidence type="ECO:0000256" key="1">
    <source>
        <dbReference type="SAM" id="Phobius"/>
    </source>
</evidence>
<feature type="transmembrane region" description="Helical" evidence="1">
    <location>
        <begin position="7"/>
        <end position="26"/>
    </location>
</feature>
<name>A0A5K8ACE5_9BACT</name>
<reference evidence="2 3" key="1">
    <citation type="submission" date="2019-11" db="EMBL/GenBank/DDBJ databases">
        <title>Comparative genomics of hydrocarbon-degrading Desulfosarcina strains.</title>
        <authorList>
            <person name="Watanabe M."/>
            <person name="Kojima H."/>
            <person name="Fukui M."/>
        </authorList>
    </citation>
    <scope>NUCLEOTIDE SEQUENCE [LARGE SCALE GENOMIC DNA]</scope>
    <source>
        <strain evidence="3">oXyS1</strain>
    </source>
</reference>
<keyword evidence="1" id="KW-0812">Transmembrane</keyword>
<dbReference type="Pfam" id="PF21804">
    <property type="entry name" value="Transposase_29"/>
    <property type="match status" value="1"/>
</dbReference>
<dbReference type="InterPro" id="IPR049343">
    <property type="entry name" value="Transposase_29"/>
</dbReference>
<organism evidence="2 3">
    <name type="scientific">Desulfosarcina ovata subsp. ovata</name>
    <dbReference type="NCBI Taxonomy" id="2752305"/>
    <lineage>
        <taxon>Bacteria</taxon>
        <taxon>Pseudomonadati</taxon>
        <taxon>Thermodesulfobacteriota</taxon>
        <taxon>Desulfobacteria</taxon>
        <taxon>Desulfobacterales</taxon>
        <taxon>Desulfosarcinaceae</taxon>
        <taxon>Desulfosarcina</taxon>
    </lineage>
</organism>
<dbReference type="AlphaFoldDB" id="A0A5K8ACE5"/>
<gene>
    <name evidence="2" type="ORF">DSCOOX_34770</name>
</gene>
<dbReference type="EMBL" id="AP021879">
    <property type="protein sequence ID" value="BBO90297.1"/>
    <property type="molecule type" value="Genomic_DNA"/>
</dbReference>
<protein>
    <recommendedName>
        <fullName evidence="4">SHOCT domain-containing protein</fullName>
    </recommendedName>
</protein>
<proteinExistence type="predicted"/>
<keyword evidence="1" id="KW-0472">Membrane</keyword>
<dbReference type="RefSeq" id="WP_176603543.1">
    <property type="nucleotide sequence ID" value="NZ_AP021879.1"/>
</dbReference>
<keyword evidence="1" id="KW-1133">Transmembrane helix</keyword>
<sequence>MNRKTSTLMSLGISVALIAGAIWFLYDQHRSFGYGGWYMPHQTMMGGGHGGGYMGIFMILFWVVVIAAIALVVSGAISGRSSSPSERPPVLPNALEVLKRRYASGEITWGELEDKDKFNRLLPGRKRLMDTVRMIAYRSETAMATMLLGPTVDMADARRLLQGLFVTDADLLPDMENNRLLVRIHNASTPADNRSIASLLEELNKAEINFPGSNMQLTYELVNSDV</sequence>
<evidence type="ECO:0000313" key="2">
    <source>
        <dbReference type="EMBL" id="BBO90297.1"/>
    </source>
</evidence>
<accession>A0A5K8ACE5</accession>
<evidence type="ECO:0008006" key="4">
    <source>
        <dbReference type="Google" id="ProtNLM"/>
    </source>
</evidence>
<feature type="transmembrane region" description="Helical" evidence="1">
    <location>
        <begin position="53"/>
        <end position="77"/>
    </location>
</feature>
<keyword evidence="3" id="KW-1185">Reference proteome</keyword>
<evidence type="ECO:0000313" key="3">
    <source>
        <dbReference type="Proteomes" id="UP000422108"/>
    </source>
</evidence>